<feature type="transmembrane region" description="Helical" evidence="10">
    <location>
        <begin position="236"/>
        <end position="257"/>
    </location>
</feature>
<evidence type="ECO:0000256" key="4">
    <source>
        <dbReference type="ARBA" id="ARBA00022692"/>
    </source>
</evidence>
<comment type="similarity">
    <text evidence="2">Belongs to the aromatic acid exporter (TC 2.A.85) family.</text>
</comment>
<evidence type="ECO:0000313" key="12">
    <source>
        <dbReference type="Proteomes" id="UP000324897"/>
    </source>
</evidence>
<dbReference type="PANTHER" id="PTHR31086">
    <property type="entry name" value="ALUMINUM-ACTIVATED MALATE TRANSPORTER 10"/>
    <property type="match status" value="1"/>
</dbReference>
<keyword evidence="12" id="KW-1185">Reference proteome</keyword>
<accession>A0A5J9TK88</accession>
<dbReference type="GO" id="GO:0034220">
    <property type="term" value="P:monoatomic ion transmembrane transport"/>
    <property type="evidence" value="ECO:0007669"/>
    <property type="project" value="UniProtKB-KW"/>
</dbReference>
<dbReference type="InterPro" id="IPR020966">
    <property type="entry name" value="ALMT"/>
</dbReference>
<feature type="transmembrane region" description="Helical" evidence="10">
    <location>
        <begin position="680"/>
        <end position="695"/>
    </location>
</feature>
<feature type="transmembrane region" description="Helical" evidence="10">
    <location>
        <begin position="601"/>
        <end position="618"/>
    </location>
</feature>
<evidence type="ECO:0000256" key="2">
    <source>
        <dbReference type="ARBA" id="ARBA00007079"/>
    </source>
</evidence>
<keyword evidence="4 10" id="KW-0812">Transmembrane</keyword>
<dbReference type="EMBL" id="RWGY01000039">
    <property type="protein sequence ID" value="TVU11694.1"/>
    <property type="molecule type" value="Genomic_DNA"/>
</dbReference>
<dbReference type="GO" id="GO:0016020">
    <property type="term" value="C:membrane"/>
    <property type="evidence" value="ECO:0007669"/>
    <property type="project" value="UniProtKB-SubCell"/>
</dbReference>
<evidence type="ECO:0000256" key="7">
    <source>
        <dbReference type="ARBA" id="ARBA00023136"/>
    </source>
</evidence>
<feature type="transmembrane region" description="Helical" evidence="10">
    <location>
        <begin position="624"/>
        <end position="643"/>
    </location>
</feature>
<feature type="transmembrane region" description="Helical" evidence="10">
    <location>
        <begin position="123"/>
        <end position="142"/>
    </location>
</feature>
<feature type="transmembrane region" description="Helical" evidence="10">
    <location>
        <begin position="179"/>
        <end position="197"/>
    </location>
</feature>
<keyword evidence="6" id="KW-0406">Ion transport</keyword>
<keyword evidence="7 10" id="KW-0472">Membrane</keyword>
<comment type="caution">
    <text evidence="11">The sequence shown here is derived from an EMBL/GenBank/DDBJ whole genome shotgun (WGS) entry which is preliminary data.</text>
</comment>
<evidence type="ECO:0000313" key="11">
    <source>
        <dbReference type="EMBL" id="TVU11694.1"/>
    </source>
</evidence>
<evidence type="ECO:0000256" key="1">
    <source>
        <dbReference type="ARBA" id="ARBA00004141"/>
    </source>
</evidence>
<feature type="region of interest" description="Disordered" evidence="9">
    <location>
        <begin position="1120"/>
        <end position="1140"/>
    </location>
</feature>
<evidence type="ECO:0000256" key="6">
    <source>
        <dbReference type="ARBA" id="ARBA00023065"/>
    </source>
</evidence>
<proteinExistence type="inferred from homology"/>
<comment type="subcellular location">
    <subcellularLocation>
        <location evidence="1">Membrane</location>
        <topology evidence="1">Multi-pass membrane protein</topology>
    </subcellularLocation>
</comment>
<evidence type="ECO:0000256" key="3">
    <source>
        <dbReference type="ARBA" id="ARBA00022448"/>
    </source>
</evidence>
<dbReference type="Proteomes" id="UP000324897">
    <property type="component" value="Chromosome 3"/>
</dbReference>
<evidence type="ECO:0008006" key="13">
    <source>
        <dbReference type="Google" id="ProtNLM"/>
    </source>
</evidence>
<sequence>MAAASDAPQPQPQPPRRLGSLWSTLEDQRWAGREPPPAVVPLLSSAWSLPTSDYGEDGEHAKEGLLRRAGAAVSRWWGAARAAAAELWAFARADPRKPVFAAKVALALALISLLVFLREPRDIVSHSVWAILTVVVVFEFSIGATLSKGFNRGLGTLTAGVLALAVAELSKHFGKLEEVILIMSTFIVAFCATLTKLHPKMKPYEYGFRVFLLTFCYVMISGYNTGMFTDTAISRFVLIAIGAAVSLGINIGIYPIWAGEDLHNLVAKNFAGVAKSLEGCVDGYLKCMEYQRIPSKILVYQASDDPLYSGYRAAVEASAQEESLLGFAIWEPPHGPYKMLHYPWKSFTKLGGALRHCSFAVMALHGCILSEIQAPPESRRVFGAEIHRVGREGAKVLRELGNNVKTMTKLSSLDILSEVHLAAEELQRKIDEKSYLLVNTEKWDASKQAEGIKKVLNGPAIVEKEKQEKENKSEVTEPTIADQTLAHHSKSFRNNSLLRRFDSAESFKSLQSWPARRSFHPNLPVEDEDSKTYESASALSLATFASLLIEFVARLQNVVNAFEELSDKANFKDPVEEPAAACTNGDGVDTDDNQVAEPPVFAAKVASALALISLLVFLREPRDIVSHSVWAILTVVVVFEFSIGATLSKGFNRALGTLTAGALALAFAELSAYLGSLEEVILVVSIFIVAFFATLTKQHPKMKAYEYGFRIFVLTFCMVMVSGYTNGTFIHTATSRFILIAVGAAVSLGINIGIYPIWAGEDLHNLVAKNFAGVAKSLEGCVDGYLNCMEYERIPSKILVYQAADDPLYSGYRAAVEASAQEETLLGFAIWEPPHGPYKMMNYPWKNFTKVGGALRHCSFAVMALHGCILSEIQAPPEIRRLFATEINKVGQEGAKVLRELGNRVKTMTKLSSSDVLLEVHLAAEELQKKIDEKSYLLVNIERWDAKKRVQGSKDVQNGTSVVEKENKNEMEPPMVDQTLLHQSRSFLANSFMSRFDSASTIDGFKPPVWPARKSFYPNVPPEDEESKTYESASALSLATFASLLIEFVARLQNVVNAFEELSDKANFKEPVEEPAQVSTNVDGCFVNICKLSPNPGGATFDNTHCVDTYTEDQVVLRTNSEGSGEDEQSILELQTQGLE</sequence>
<keyword evidence="5 10" id="KW-1133">Transmembrane helix</keyword>
<dbReference type="GO" id="GO:0015743">
    <property type="term" value="P:malate transport"/>
    <property type="evidence" value="ECO:0007669"/>
    <property type="project" value="InterPro"/>
</dbReference>
<evidence type="ECO:0000256" key="10">
    <source>
        <dbReference type="SAM" id="Phobius"/>
    </source>
</evidence>
<organism evidence="11 12">
    <name type="scientific">Eragrostis curvula</name>
    <name type="common">weeping love grass</name>
    <dbReference type="NCBI Taxonomy" id="38414"/>
    <lineage>
        <taxon>Eukaryota</taxon>
        <taxon>Viridiplantae</taxon>
        <taxon>Streptophyta</taxon>
        <taxon>Embryophyta</taxon>
        <taxon>Tracheophyta</taxon>
        <taxon>Spermatophyta</taxon>
        <taxon>Magnoliopsida</taxon>
        <taxon>Liliopsida</taxon>
        <taxon>Poales</taxon>
        <taxon>Poaceae</taxon>
        <taxon>PACMAD clade</taxon>
        <taxon>Chloridoideae</taxon>
        <taxon>Eragrostideae</taxon>
        <taxon>Eragrostidinae</taxon>
        <taxon>Eragrostis</taxon>
    </lineage>
</organism>
<dbReference type="Pfam" id="PF11744">
    <property type="entry name" value="ALMT"/>
    <property type="match status" value="2"/>
</dbReference>
<dbReference type="AlphaFoldDB" id="A0A5J9TK88"/>
<dbReference type="Gramene" id="TVU11694">
    <property type="protein sequence ID" value="TVU11694"/>
    <property type="gene ID" value="EJB05_45296"/>
</dbReference>
<evidence type="ECO:0000256" key="9">
    <source>
        <dbReference type="SAM" id="MobiDB-lite"/>
    </source>
</evidence>
<keyword evidence="8" id="KW-0407">Ion channel</keyword>
<feature type="transmembrane region" description="Helical" evidence="10">
    <location>
        <begin position="206"/>
        <end position="224"/>
    </location>
</feature>
<protein>
    <recommendedName>
        <fullName evidence="13">Aluminum-activated malate transporter</fullName>
    </recommendedName>
</protein>
<feature type="region of interest" description="Disordered" evidence="9">
    <location>
        <begin position="464"/>
        <end position="486"/>
    </location>
</feature>
<keyword evidence="3" id="KW-0813">Transport</keyword>
<name>A0A5J9TK88_9POAL</name>
<feature type="transmembrane region" description="Helical" evidence="10">
    <location>
        <begin position="707"/>
        <end position="725"/>
    </location>
</feature>
<feature type="transmembrane region" description="Helical" evidence="10">
    <location>
        <begin position="100"/>
        <end position="117"/>
    </location>
</feature>
<evidence type="ECO:0000256" key="8">
    <source>
        <dbReference type="ARBA" id="ARBA00023303"/>
    </source>
</evidence>
<feature type="region of interest" description="Disordered" evidence="9">
    <location>
        <begin position="1"/>
        <end position="21"/>
    </location>
</feature>
<reference evidence="11 12" key="1">
    <citation type="journal article" date="2019" name="Sci. Rep.">
        <title>A high-quality genome of Eragrostis curvula grass provides insights into Poaceae evolution and supports new strategies to enhance forage quality.</title>
        <authorList>
            <person name="Carballo J."/>
            <person name="Santos B.A.C.M."/>
            <person name="Zappacosta D."/>
            <person name="Garbus I."/>
            <person name="Selva J.P."/>
            <person name="Gallo C.A."/>
            <person name="Diaz A."/>
            <person name="Albertini E."/>
            <person name="Caccamo M."/>
            <person name="Echenique V."/>
        </authorList>
    </citation>
    <scope>NUCLEOTIDE SEQUENCE [LARGE SCALE GENOMIC DNA]</scope>
    <source>
        <strain evidence="12">cv. Victoria</strain>
        <tissue evidence="11">Leaf</tissue>
    </source>
</reference>
<gene>
    <name evidence="11" type="ORF">EJB05_45296</name>
</gene>
<feature type="compositionally biased region" description="Basic and acidic residues" evidence="9">
    <location>
        <begin position="464"/>
        <end position="475"/>
    </location>
</feature>
<evidence type="ECO:0000256" key="5">
    <source>
        <dbReference type="ARBA" id="ARBA00022989"/>
    </source>
</evidence>
<dbReference type="OrthoDB" id="68611at2759"/>
<feature type="transmembrane region" description="Helical" evidence="10">
    <location>
        <begin position="737"/>
        <end position="758"/>
    </location>
</feature>